<evidence type="ECO:0000256" key="2">
    <source>
        <dbReference type="SAM" id="MobiDB-lite"/>
    </source>
</evidence>
<evidence type="ECO:0000313" key="4">
    <source>
        <dbReference type="Proteomes" id="UP001597287"/>
    </source>
</evidence>
<dbReference type="RefSeq" id="WP_380104812.1">
    <property type="nucleotide sequence ID" value="NZ_JBHSIH010000001.1"/>
</dbReference>
<evidence type="ECO:0000256" key="1">
    <source>
        <dbReference type="SAM" id="Coils"/>
    </source>
</evidence>
<reference evidence="4" key="1">
    <citation type="journal article" date="2019" name="Int. J. Syst. Evol. Microbiol.">
        <title>The Global Catalogue of Microorganisms (GCM) 10K type strain sequencing project: providing services to taxonomists for standard genome sequencing and annotation.</title>
        <authorList>
            <consortium name="The Broad Institute Genomics Platform"/>
            <consortium name="The Broad Institute Genome Sequencing Center for Infectious Disease"/>
            <person name="Wu L."/>
            <person name="Ma J."/>
        </authorList>
    </citation>
    <scope>NUCLEOTIDE SEQUENCE [LARGE SCALE GENOMIC DNA]</scope>
    <source>
        <strain evidence="4">CCUG 62793</strain>
    </source>
</reference>
<sequence>MTHILIPREPSPALLRPFIGCNTQELHEAWAAMVRIAEVQHARAGSQYPAQIEQSATLAGTPIEQYARMFDAACKALGQVSDCLGINSDIDPGAEPIIAAIEQLRAGSTHPLLDDRWKARMLDGRAIERDEMGLGDHPELPLLDEGMMPRSFFAALGLELAHTSAEDQLDWDVLGAMSDAVNWTDWQPNPPHGDGWKLVSIFDTEDGPVAWWLRELPEAEDGTTTIRILQAEVEKLKARLARAGAAPAAVAPLPAVFEQIAQSWDGCMYDAPGETLDIGADIRAAAKRLLAEHPAAVAPQGDEDDSLLLCASDLQHSAIYDSHSEMQDCARSVADRIKALAARALAAPALEAPAAVDGDQLDSLARQKLGALLNAFGEAQWQAGRGVPCPSIEDAFEAVISAAVALLAAAPQAPAQEAPAAPAPAVPDGWRLVPANPTDAMLGAAQKAWLADPLRRSSTVYAAALATAPQAPAAPVDDLAQLVKQLVRALRKALPGNDLADKALDYLKRQGLQGSPLRATPEAPQTHAGLLAAAAHIQAKAQAHLDERGSYDPDTGAVEMSESNQEHFNTLDELAEELRELADKSAQAACDKPPAGWTCSRAPGHDGPCAAAPAAPAVDAKAHDWRENASYGGEICAECGAAKGSRRGNAPCAWPPEPLDVCTDPYNCARCKAHPNHRKGLEHAGISRPRSAAQAKEGGAPVADAAPLDVCTDPYNCARCKTHPAHRGDMHHAGISRIGGSA</sequence>
<feature type="coiled-coil region" evidence="1">
    <location>
        <begin position="219"/>
        <end position="246"/>
    </location>
</feature>
<evidence type="ECO:0000313" key="3">
    <source>
        <dbReference type="EMBL" id="MFD2321773.1"/>
    </source>
</evidence>
<keyword evidence="4" id="KW-1185">Reference proteome</keyword>
<name>A0ABW5F0R6_9BURK</name>
<keyword evidence="1" id="KW-0175">Coiled coil</keyword>
<organism evidence="3 4">
    <name type="scientific">Delftia deserti</name>
    <dbReference type="NCBI Taxonomy" id="1651218"/>
    <lineage>
        <taxon>Bacteria</taxon>
        <taxon>Pseudomonadati</taxon>
        <taxon>Pseudomonadota</taxon>
        <taxon>Betaproteobacteria</taxon>
        <taxon>Burkholderiales</taxon>
        <taxon>Comamonadaceae</taxon>
        <taxon>Delftia</taxon>
    </lineage>
</organism>
<dbReference type="EMBL" id="JBHUIG010000029">
    <property type="protein sequence ID" value="MFD2321773.1"/>
    <property type="molecule type" value="Genomic_DNA"/>
</dbReference>
<feature type="coiled-coil region" evidence="1">
    <location>
        <begin position="564"/>
        <end position="591"/>
    </location>
</feature>
<protein>
    <submittedName>
        <fullName evidence="3">Uncharacterized protein</fullName>
    </submittedName>
</protein>
<comment type="caution">
    <text evidence="3">The sequence shown here is derived from an EMBL/GenBank/DDBJ whole genome shotgun (WGS) entry which is preliminary data.</text>
</comment>
<feature type="region of interest" description="Disordered" evidence="2">
    <location>
        <begin position="680"/>
        <end position="702"/>
    </location>
</feature>
<gene>
    <name evidence="3" type="ORF">ACFSPV_24125</name>
</gene>
<dbReference type="Proteomes" id="UP001597287">
    <property type="component" value="Unassembled WGS sequence"/>
</dbReference>
<accession>A0ABW5F0R6</accession>
<proteinExistence type="predicted"/>